<reference evidence="1 2" key="1">
    <citation type="submission" date="2018-05" db="EMBL/GenBank/DDBJ databases">
        <title>Coraliomargarita sinensis sp. nov., isolated from a marine solar saltern.</title>
        <authorList>
            <person name="Zhou L.Y."/>
        </authorList>
    </citation>
    <scope>NUCLEOTIDE SEQUENCE [LARGE SCALE GENOMIC DNA]</scope>
    <source>
        <strain evidence="1 2">WN38</strain>
    </source>
</reference>
<evidence type="ECO:0000313" key="2">
    <source>
        <dbReference type="Proteomes" id="UP000247099"/>
    </source>
</evidence>
<organism evidence="1 2">
    <name type="scientific">Coraliomargarita sinensis</name>
    <dbReference type="NCBI Taxonomy" id="2174842"/>
    <lineage>
        <taxon>Bacteria</taxon>
        <taxon>Pseudomonadati</taxon>
        <taxon>Verrucomicrobiota</taxon>
        <taxon>Opitutia</taxon>
        <taxon>Puniceicoccales</taxon>
        <taxon>Coraliomargaritaceae</taxon>
        <taxon>Coraliomargarita</taxon>
    </lineage>
</organism>
<comment type="caution">
    <text evidence="1">The sequence shown here is derived from an EMBL/GenBank/DDBJ whole genome shotgun (WGS) entry which is preliminary data.</text>
</comment>
<proteinExistence type="predicted"/>
<protein>
    <submittedName>
        <fullName evidence="1">Uncharacterized protein</fullName>
    </submittedName>
</protein>
<name>A0A317ZFN5_9BACT</name>
<gene>
    <name evidence="1" type="ORF">DDZ13_07640</name>
</gene>
<dbReference type="Proteomes" id="UP000247099">
    <property type="component" value="Unassembled WGS sequence"/>
</dbReference>
<evidence type="ECO:0000313" key="1">
    <source>
        <dbReference type="EMBL" id="PXA04395.1"/>
    </source>
</evidence>
<keyword evidence="2" id="KW-1185">Reference proteome</keyword>
<dbReference type="InParanoid" id="A0A317ZFN5"/>
<sequence>MTEAAQDDKTGQEVKTSHVIIFVVVASGTEEGVIPSATSVYFILYGQSHPAVSGSLVTV</sequence>
<dbReference type="EMBL" id="QHJQ01000004">
    <property type="protein sequence ID" value="PXA04395.1"/>
    <property type="molecule type" value="Genomic_DNA"/>
</dbReference>
<dbReference type="AlphaFoldDB" id="A0A317ZFN5"/>
<accession>A0A317ZFN5</accession>